<keyword evidence="7" id="KW-0966">Cell projection</keyword>
<dbReference type="InterPro" id="IPR001492">
    <property type="entry name" value="Flagellin"/>
</dbReference>
<dbReference type="Gene3D" id="3.30.70.2120">
    <property type="match status" value="1"/>
</dbReference>
<evidence type="ECO:0000256" key="1">
    <source>
        <dbReference type="ARBA" id="ARBA00005709"/>
    </source>
</evidence>
<accession>A0ABX5DMR6</accession>
<feature type="domain" description="Flagellin N-terminal" evidence="5">
    <location>
        <begin position="5"/>
        <end position="140"/>
    </location>
</feature>
<comment type="caution">
    <text evidence="7">The sequence shown here is derived from an EMBL/GenBank/DDBJ whole genome shotgun (WGS) entry which is preliminary data.</text>
</comment>
<sequence length="398" mass="40960">MAISVHTNYANLVTQNTLQSTNNALTKSMERLSTGFRINSAADDAAGLQIANRLNLQSRGLNVAMRNSQDAISMMQTAEGAMDEMTNIAYRMSDLATQAANGTYTNADRASLDSEFQELSAELNNIFSSTSFGGRTLLSGGAFGTGTVDFQIGNTSTNQLSVNVSADITAISTAITAASGSAVDRDAVNQAELDFQTEADNFAQGNTTSALSNGTNLGSAVSGTYANYADLVDQMNAGDATALSDHTALMAGVTTSMDAHIDAVDGIAGSGYDGLSSSLGAAFSTGGAWAQVQAFSAGGAGIATQTQATAAIANMSALVDALGETRASFGANINRLDHTITNLGNITENLDSAKGRIMDTDFAYESGMMSKSQMLMQSGASMLSASKMVPQLAMSLLG</sequence>
<reference evidence="7 8" key="2">
    <citation type="submission" date="2018-03" db="EMBL/GenBank/DDBJ databases">
        <title>Genetic Diversity and Phenotypic Plasticity of AHL Mediated Quorum Sensing in Environmental Strains of Vibrio mediterranei.</title>
        <authorList>
            <person name="Lantoine F."/>
            <person name="Vouve F."/>
        </authorList>
    </citation>
    <scope>NUCLEOTIDE SEQUENCE [LARGE SCALE GENOMIC DNA]</scope>
    <source>
        <strain evidence="7 8">17LN0615E</strain>
    </source>
</reference>
<evidence type="ECO:0000259" key="5">
    <source>
        <dbReference type="Pfam" id="PF00669"/>
    </source>
</evidence>
<comment type="subcellular location">
    <subcellularLocation>
        <location evidence="4">Secreted</location>
    </subcellularLocation>
    <subcellularLocation>
        <location evidence="4">Bacterial flagellum</location>
    </subcellularLocation>
</comment>
<dbReference type="Proteomes" id="UP000238163">
    <property type="component" value="Unassembled WGS sequence"/>
</dbReference>
<dbReference type="SUPFAM" id="SSF64518">
    <property type="entry name" value="Phase 1 flagellin"/>
    <property type="match status" value="1"/>
</dbReference>
<reference evidence="7 8" key="1">
    <citation type="submission" date="2017-09" db="EMBL/GenBank/DDBJ databases">
        <authorList>
            <person name="Girard L."/>
            <person name="Lami R."/>
            <person name="Suzuki M."/>
            <person name="Baudart J."/>
        </authorList>
    </citation>
    <scope>NUCLEOTIDE SEQUENCE [LARGE SCALE GENOMIC DNA]</scope>
    <source>
        <strain evidence="7 8">17LN0615E</strain>
    </source>
</reference>
<keyword evidence="2 4" id="KW-0964">Secreted</keyword>
<protein>
    <recommendedName>
        <fullName evidence="4">Flagellin</fullName>
    </recommendedName>
</protein>
<organism evidence="7 8">
    <name type="scientific">Vibrio mediterranei</name>
    <dbReference type="NCBI Taxonomy" id="689"/>
    <lineage>
        <taxon>Bacteria</taxon>
        <taxon>Pseudomonadati</taxon>
        <taxon>Pseudomonadota</taxon>
        <taxon>Gammaproteobacteria</taxon>
        <taxon>Vibrionales</taxon>
        <taxon>Vibrionaceae</taxon>
        <taxon>Vibrio</taxon>
    </lineage>
</organism>
<evidence type="ECO:0000313" key="7">
    <source>
        <dbReference type="EMBL" id="PRQ69635.1"/>
    </source>
</evidence>
<dbReference type="PANTHER" id="PTHR42792:SF2">
    <property type="entry name" value="FLAGELLIN"/>
    <property type="match status" value="1"/>
</dbReference>
<dbReference type="InterPro" id="IPR001029">
    <property type="entry name" value="Flagellin_N"/>
</dbReference>
<comment type="similarity">
    <text evidence="1 4">Belongs to the bacterial flagellin family.</text>
</comment>
<keyword evidence="7" id="KW-0969">Cilium</keyword>
<dbReference type="InterPro" id="IPR046358">
    <property type="entry name" value="Flagellin_C"/>
</dbReference>
<evidence type="ECO:0000256" key="2">
    <source>
        <dbReference type="ARBA" id="ARBA00022525"/>
    </source>
</evidence>
<evidence type="ECO:0000256" key="4">
    <source>
        <dbReference type="RuleBase" id="RU362073"/>
    </source>
</evidence>
<dbReference type="PRINTS" id="PR00207">
    <property type="entry name" value="FLAGELLIN"/>
</dbReference>
<evidence type="ECO:0000256" key="3">
    <source>
        <dbReference type="ARBA" id="ARBA00023143"/>
    </source>
</evidence>
<comment type="function">
    <text evidence="4">Flagellin is the subunit protein which polymerizes to form the filaments of bacterial flagella.</text>
</comment>
<dbReference type="Pfam" id="PF00700">
    <property type="entry name" value="Flagellin_C"/>
    <property type="match status" value="1"/>
</dbReference>
<dbReference type="InterPro" id="IPR042187">
    <property type="entry name" value="Flagellin_C_sub2"/>
</dbReference>
<gene>
    <name evidence="7" type="ORF">COR51_03330</name>
</gene>
<keyword evidence="7" id="KW-0282">Flagellum</keyword>
<keyword evidence="8" id="KW-1185">Reference proteome</keyword>
<evidence type="ECO:0000259" key="6">
    <source>
        <dbReference type="Pfam" id="PF00700"/>
    </source>
</evidence>
<evidence type="ECO:0000313" key="8">
    <source>
        <dbReference type="Proteomes" id="UP000238163"/>
    </source>
</evidence>
<dbReference type="Pfam" id="PF00669">
    <property type="entry name" value="Flagellin_N"/>
    <property type="match status" value="1"/>
</dbReference>
<dbReference type="PANTHER" id="PTHR42792">
    <property type="entry name" value="FLAGELLIN"/>
    <property type="match status" value="1"/>
</dbReference>
<dbReference type="Gene3D" id="1.20.1330.10">
    <property type="entry name" value="f41 fragment of flagellin, N-terminal domain"/>
    <property type="match status" value="1"/>
</dbReference>
<dbReference type="EMBL" id="NWTN01000001">
    <property type="protein sequence ID" value="PRQ69635.1"/>
    <property type="molecule type" value="Genomic_DNA"/>
</dbReference>
<keyword evidence="3 4" id="KW-0975">Bacterial flagellum</keyword>
<name>A0ABX5DMR6_9VIBR</name>
<dbReference type="Gene3D" id="6.10.10.10">
    <property type="entry name" value="Flagellar export chaperone, C-terminal domain"/>
    <property type="match status" value="1"/>
</dbReference>
<proteinExistence type="inferred from homology"/>
<feature type="domain" description="Flagellin C-terminal" evidence="6">
    <location>
        <begin position="317"/>
        <end position="397"/>
    </location>
</feature>